<feature type="region of interest" description="Disordered" evidence="1">
    <location>
        <begin position="21"/>
        <end position="43"/>
    </location>
</feature>
<proteinExistence type="predicted"/>
<dbReference type="EMBL" id="FWFF01000017">
    <property type="protein sequence ID" value="SLM99281.1"/>
    <property type="molecule type" value="Genomic_DNA"/>
</dbReference>
<accession>A0A1X6XJ16</accession>
<organism evidence="2 3">
    <name type="scientific">Brevibacterium yomogidense</name>
    <dbReference type="NCBI Taxonomy" id="946573"/>
    <lineage>
        <taxon>Bacteria</taxon>
        <taxon>Bacillati</taxon>
        <taxon>Actinomycetota</taxon>
        <taxon>Actinomycetes</taxon>
        <taxon>Micrococcales</taxon>
        <taxon>Brevibacteriaceae</taxon>
        <taxon>Brevibacterium</taxon>
    </lineage>
</organism>
<name>A0A1X6XJ16_9MICO</name>
<gene>
    <name evidence="2" type="ORF">FM105_10730</name>
</gene>
<feature type="compositionally biased region" description="Basic and acidic residues" evidence="1">
    <location>
        <begin position="21"/>
        <end position="34"/>
    </location>
</feature>
<evidence type="ECO:0000256" key="1">
    <source>
        <dbReference type="SAM" id="MobiDB-lite"/>
    </source>
</evidence>
<dbReference type="AlphaFoldDB" id="A0A1X6XJ16"/>
<keyword evidence="3" id="KW-1185">Reference proteome</keyword>
<evidence type="ECO:0000313" key="3">
    <source>
        <dbReference type="Proteomes" id="UP000196581"/>
    </source>
</evidence>
<dbReference type="Proteomes" id="UP000196581">
    <property type="component" value="Unassembled WGS sequence"/>
</dbReference>
<sequence length="43" mass="5123">MGFLGRLIRGRAARSAIRVVRREASKPQNQEKARRLMARFRRR</sequence>
<evidence type="ECO:0000313" key="2">
    <source>
        <dbReference type="EMBL" id="SLM99281.1"/>
    </source>
</evidence>
<protein>
    <submittedName>
        <fullName evidence="2">Uncharacterized protein</fullName>
    </submittedName>
</protein>
<reference evidence="3" key="1">
    <citation type="submission" date="2017-02" db="EMBL/GenBank/DDBJ databases">
        <authorList>
            <person name="Dridi B."/>
        </authorList>
    </citation>
    <scope>NUCLEOTIDE SEQUENCE [LARGE SCALE GENOMIC DNA]</scope>
    <source>
        <strain evidence="3">B Co 03.10</strain>
    </source>
</reference>